<accession>A0ABR9FN70</accession>
<evidence type="ECO:0000313" key="1">
    <source>
        <dbReference type="EMBL" id="MBE0458276.1"/>
    </source>
</evidence>
<sequence>MNKIITTAVLLLTVLTGCKTVQPLYYYGSYDVNLYQHFKADDISVAEQISQLEETVQMADNKSLLIAPGILAHLGYLHLKQGELDSGFAYLEKEKALYPESEQYINFLIENAKGGKQ</sequence>
<proteinExistence type="predicted"/>
<dbReference type="InterPro" id="IPR014508">
    <property type="entry name" value="UCP020555_TPR-like"/>
</dbReference>
<dbReference type="RefSeq" id="WP_192542012.1">
    <property type="nucleotide sequence ID" value="NZ_JBQDLW010000116.1"/>
</dbReference>
<keyword evidence="2" id="KW-1185">Reference proteome</keyword>
<dbReference type="Proteomes" id="UP000707245">
    <property type="component" value="Unassembled WGS sequence"/>
</dbReference>
<protein>
    <submittedName>
        <fullName evidence="1">DUF4810 domain-containing protein</fullName>
    </submittedName>
</protein>
<dbReference type="PROSITE" id="PS51257">
    <property type="entry name" value="PROKAR_LIPOPROTEIN"/>
    <property type="match status" value="1"/>
</dbReference>
<name>A0ABR9FN70_9GAMM</name>
<gene>
    <name evidence="1" type="ORF">EI167_12620</name>
</gene>
<dbReference type="Pfam" id="PF16068">
    <property type="entry name" value="DUF4810"/>
    <property type="match status" value="1"/>
</dbReference>
<comment type="caution">
    <text evidence="1">The sequence shown here is derived from an EMBL/GenBank/DDBJ whole genome shotgun (WGS) entry which is preliminary data.</text>
</comment>
<evidence type="ECO:0000313" key="2">
    <source>
        <dbReference type="Proteomes" id="UP000707245"/>
    </source>
</evidence>
<dbReference type="PIRSF" id="PIRSF020555">
    <property type="entry name" value="UCP020555"/>
    <property type="match status" value="1"/>
</dbReference>
<dbReference type="EMBL" id="RRZA01000037">
    <property type="protein sequence ID" value="MBE0458276.1"/>
    <property type="molecule type" value="Genomic_DNA"/>
</dbReference>
<reference evidence="1 2" key="1">
    <citation type="submission" date="2020-07" db="EMBL/GenBank/DDBJ databases">
        <title>Halophilic bacteria isolated from french cheeses.</title>
        <authorList>
            <person name="Kothe C.I."/>
            <person name="Farah-Kraiem B."/>
            <person name="Renault P."/>
            <person name="Dridi B."/>
        </authorList>
    </citation>
    <scope>NUCLEOTIDE SEQUENCE [LARGE SCALE GENOMIC DNA]</scope>
    <source>
        <strain evidence="1 2">FME14</strain>
    </source>
</reference>
<organism evidence="1 2">
    <name type="scientific">Pseudoalteromonas prydzensis</name>
    <dbReference type="NCBI Taxonomy" id="182141"/>
    <lineage>
        <taxon>Bacteria</taxon>
        <taxon>Pseudomonadati</taxon>
        <taxon>Pseudomonadota</taxon>
        <taxon>Gammaproteobacteria</taxon>
        <taxon>Alteromonadales</taxon>
        <taxon>Pseudoalteromonadaceae</taxon>
        <taxon>Pseudoalteromonas</taxon>
    </lineage>
</organism>